<accession>A0ACB8SCT9</accession>
<reference evidence="1" key="2">
    <citation type="journal article" date="2022" name="New Phytol.">
        <title>Evolutionary transition to the ectomycorrhizal habit in the genomes of a hyperdiverse lineage of mushroom-forming fungi.</title>
        <authorList>
            <person name="Looney B."/>
            <person name="Miyauchi S."/>
            <person name="Morin E."/>
            <person name="Drula E."/>
            <person name="Courty P.E."/>
            <person name="Kohler A."/>
            <person name="Kuo A."/>
            <person name="LaButti K."/>
            <person name="Pangilinan J."/>
            <person name="Lipzen A."/>
            <person name="Riley R."/>
            <person name="Andreopoulos W."/>
            <person name="He G."/>
            <person name="Johnson J."/>
            <person name="Nolan M."/>
            <person name="Tritt A."/>
            <person name="Barry K.W."/>
            <person name="Grigoriev I.V."/>
            <person name="Nagy L.G."/>
            <person name="Hibbett D."/>
            <person name="Henrissat B."/>
            <person name="Matheny P.B."/>
            <person name="Labbe J."/>
            <person name="Martin F.M."/>
        </authorList>
    </citation>
    <scope>NUCLEOTIDE SEQUENCE</scope>
    <source>
        <strain evidence="1">HHB10654</strain>
    </source>
</reference>
<evidence type="ECO:0000313" key="1">
    <source>
        <dbReference type="EMBL" id="KAI0054283.1"/>
    </source>
</evidence>
<gene>
    <name evidence="1" type="ORF">BV25DRAFT_1817255</name>
</gene>
<dbReference type="EMBL" id="MU277552">
    <property type="protein sequence ID" value="KAI0054283.1"/>
    <property type="molecule type" value="Genomic_DNA"/>
</dbReference>
<organism evidence="1 2">
    <name type="scientific">Artomyces pyxidatus</name>
    <dbReference type="NCBI Taxonomy" id="48021"/>
    <lineage>
        <taxon>Eukaryota</taxon>
        <taxon>Fungi</taxon>
        <taxon>Dikarya</taxon>
        <taxon>Basidiomycota</taxon>
        <taxon>Agaricomycotina</taxon>
        <taxon>Agaricomycetes</taxon>
        <taxon>Russulales</taxon>
        <taxon>Auriscalpiaceae</taxon>
        <taxon>Artomyces</taxon>
    </lineage>
</organism>
<name>A0ACB8SCT9_9AGAM</name>
<sequence length="150" mass="16753">RAGCAFVFDPCEPRAAVAFRLENKGLDGVPHPQTSCRAELRAALAALRFRAWGKEGVATVVVAMDSAYAVRGIVERVWLWERYGWPAHAKHRDLWTELMVCVRRLESEGVQPMFWLIQPAANLPADLRAKAAAYTLPDREDFAHIVSVAP</sequence>
<keyword evidence="2" id="KW-1185">Reference proteome</keyword>
<evidence type="ECO:0000313" key="2">
    <source>
        <dbReference type="Proteomes" id="UP000814140"/>
    </source>
</evidence>
<protein>
    <submittedName>
        <fullName evidence="1">Uncharacterized protein</fullName>
    </submittedName>
</protein>
<dbReference type="Proteomes" id="UP000814140">
    <property type="component" value="Unassembled WGS sequence"/>
</dbReference>
<reference evidence="1" key="1">
    <citation type="submission" date="2021-03" db="EMBL/GenBank/DDBJ databases">
        <authorList>
            <consortium name="DOE Joint Genome Institute"/>
            <person name="Ahrendt S."/>
            <person name="Looney B.P."/>
            <person name="Miyauchi S."/>
            <person name="Morin E."/>
            <person name="Drula E."/>
            <person name="Courty P.E."/>
            <person name="Chicoki N."/>
            <person name="Fauchery L."/>
            <person name="Kohler A."/>
            <person name="Kuo A."/>
            <person name="Labutti K."/>
            <person name="Pangilinan J."/>
            <person name="Lipzen A."/>
            <person name="Riley R."/>
            <person name="Andreopoulos W."/>
            <person name="He G."/>
            <person name="Johnson J."/>
            <person name="Barry K.W."/>
            <person name="Grigoriev I.V."/>
            <person name="Nagy L."/>
            <person name="Hibbett D."/>
            <person name="Henrissat B."/>
            <person name="Matheny P.B."/>
            <person name="Labbe J."/>
            <person name="Martin F."/>
        </authorList>
    </citation>
    <scope>NUCLEOTIDE SEQUENCE</scope>
    <source>
        <strain evidence="1">HHB10654</strain>
    </source>
</reference>
<feature type="non-terminal residue" evidence="1">
    <location>
        <position position="1"/>
    </location>
</feature>
<comment type="caution">
    <text evidence="1">The sequence shown here is derived from an EMBL/GenBank/DDBJ whole genome shotgun (WGS) entry which is preliminary data.</text>
</comment>
<proteinExistence type="predicted"/>